<dbReference type="SUPFAM" id="SSF46894">
    <property type="entry name" value="C-terminal effector domain of the bipartite response regulators"/>
    <property type="match status" value="1"/>
</dbReference>
<gene>
    <name evidence="5" type="ORF">GCM10010923_11880</name>
</gene>
<keyword evidence="1 2" id="KW-0238">DNA-binding</keyword>
<keyword evidence="3" id="KW-0812">Transmembrane</keyword>
<organism evidence="5 6">
    <name type="scientific">Blastomonas marina</name>
    <dbReference type="NCBI Taxonomy" id="1867408"/>
    <lineage>
        <taxon>Bacteria</taxon>
        <taxon>Pseudomonadati</taxon>
        <taxon>Pseudomonadota</taxon>
        <taxon>Alphaproteobacteria</taxon>
        <taxon>Sphingomonadales</taxon>
        <taxon>Sphingomonadaceae</taxon>
        <taxon>Blastomonas</taxon>
    </lineage>
</organism>
<dbReference type="RefSeq" id="WP_188641829.1">
    <property type="nucleotide sequence ID" value="NZ_BMID01000001.1"/>
</dbReference>
<dbReference type="InterPro" id="IPR001867">
    <property type="entry name" value="OmpR/PhoB-type_DNA-bd"/>
</dbReference>
<dbReference type="Gene3D" id="1.10.10.10">
    <property type="entry name" value="Winged helix-like DNA-binding domain superfamily/Winged helix DNA-binding domain"/>
    <property type="match status" value="1"/>
</dbReference>
<evidence type="ECO:0000259" key="4">
    <source>
        <dbReference type="PROSITE" id="PS51755"/>
    </source>
</evidence>
<keyword evidence="3" id="KW-1133">Transmembrane helix</keyword>
<feature type="domain" description="OmpR/PhoB-type" evidence="4">
    <location>
        <begin position="5"/>
        <end position="103"/>
    </location>
</feature>
<dbReference type="Proteomes" id="UP000603317">
    <property type="component" value="Unassembled WGS sequence"/>
</dbReference>
<name>A0ABQ1FAE5_9SPHN</name>
<dbReference type="InterPro" id="IPR036388">
    <property type="entry name" value="WH-like_DNA-bd_sf"/>
</dbReference>
<feature type="transmembrane region" description="Helical" evidence="3">
    <location>
        <begin position="261"/>
        <end position="288"/>
    </location>
</feature>
<feature type="transmembrane region" description="Helical" evidence="3">
    <location>
        <begin position="197"/>
        <end position="214"/>
    </location>
</feature>
<keyword evidence="3" id="KW-0472">Membrane</keyword>
<dbReference type="EMBL" id="BMID01000001">
    <property type="protein sequence ID" value="GGA04289.1"/>
    <property type="molecule type" value="Genomic_DNA"/>
</dbReference>
<comment type="caution">
    <text evidence="5">The sequence shown here is derived from an EMBL/GenBank/DDBJ whole genome shotgun (WGS) entry which is preliminary data.</text>
</comment>
<proteinExistence type="predicted"/>
<evidence type="ECO:0000256" key="2">
    <source>
        <dbReference type="PROSITE-ProRule" id="PRU01091"/>
    </source>
</evidence>
<accession>A0ABQ1FAE5</accession>
<evidence type="ECO:0000256" key="3">
    <source>
        <dbReference type="SAM" id="Phobius"/>
    </source>
</evidence>
<feature type="transmembrane region" description="Helical" evidence="3">
    <location>
        <begin position="308"/>
        <end position="332"/>
    </location>
</feature>
<protein>
    <recommendedName>
        <fullName evidence="4">OmpR/PhoB-type domain-containing protein</fullName>
    </recommendedName>
</protein>
<evidence type="ECO:0000313" key="5">
    <source>
        <dbReference type="EMBL" id="GGA04289.1"/>
    </source>
</evidence>
<sequence length="335" mass="33479">MKSTAGPLQFDRFTLIPAQRRLLDDGEPVALSGRYLDALVLLASEPQAVITKERLHEEVWRGVPVTDEAITQCIRALRKALGDDATSPSFIETVPKHGYRFIAAPGTAADTPPPATPAQGNSATARAGAMVLGGAAAGACVGLVYGFAAAQSAGSSLSLLLVMICVAALAAGVSALGIALGIVLIGGREHEPWRTMFGGALGGLLTGALANLLGRDAFGLLFGSSPVAMTGAVEGLVLGLACGVSVALLDLRGHRMALGMAAVLGAATGALLILLDGTLFGGSLASLAQSFPGSALALPWGGQSGGGALAVGFGAMEGCLFVAGIVAAVGWVGRR</sequence>
<dbReference type="SMART" id="SM00862">
    <property type="entry name" value="Trans_reg_C"/>
    <property type="match status" value="1"/>
</dbReference>
<feature type="transmembrane region" description="Helical" evidence="3">
    <location>
        <begin position="226"/>
        <end position="249"/>
    </location>
</feature>
<dbReference type="PROSITE" id="PS51755">
    <property type="entry name" value="OMPR_PHOB"/>
    <property type="match status" value="1"/>
</dbReference>
<evidence type="ECO:0000313" key="6">
    <source>
        <dbReference type="Proteomes" id="UP000603317"/>
    </source>
</evidence>
<keyword evidence="6" id="KW-1185">Reference proteome</keyword>
<feature type="transmembrane region" description="Helical" evidence="3">
    <location>
        <begin position="127"/>
        <end position="148"/>
    </location>
</feature>
<dbReference type="CDD" id="cd00383">
    <property type="entry name" value="trans_reg_C"/>
    <property type="match status" value="1"/>
</dbReference>
<evidence type="ECO:0000256" key="1">
    <source>
        <dbReference type="ARBA" id="ARBA00023125"/>
    </source>
</evidence>
<reference evidence="6" key="1">
    <citation type="journal article" date="2019" name="Int. J. Syst. Evol. Microbiol.">
        <title>The Global Catalogue of Microorganisms (GCM) 10K type strain sequencing project: providing services to taxonomists for standard genome sequencing and annotation.</title>
        <authorList>
            <consortium name="The Broad Institute Genomics Platform"/>
            <consortium name="The Broad Institute Genome Sequencing Center for Infectious Disease"/>
            <person name="Wu L."/>
            <person name="Ma J."/>
        </authorList>
    </citation>
    <scope>NUCLEOTIDE SEQUENCE [LARGE SCALE GENOMIC DNA]</scope>
    <source>
        <strain evidence="6">CGMCC 1.15297</strain>
    </source>
</reference>
<feature type="transmembrane region" description="Helical" evidence="3">
    <location>
        <begin position="160"/>
        <end position="185"/>
    </location>
</feature>
<feature type="DNA-binding region" description="OmpR/PhoB-type" evidence="2">
    <location>
        <begin position="5"/>
        <end position="103"/>
    </location>
</feature>
<dbReference type="Pfam" id="PF00486">
    <property type="entry name" value="Trans_reg_C"/>
    <property type="match status" value="1"/>
</dbReference>
<dbReference type="InterPro" id="IPR016032">
    <property type="entry name" value="Sig_transdc_resp-reg_C-effctor"/>
</dbReference>